<dbReference type="NCBIfam" id="TIGR02429">
    <property type="entry name" value="pcaI_scoA_fam"/>
    <property type="match status" value="1"/>
</dbReference>
<keyword evidence="3 4" id="KW-0808">Transferase</keyword>
<dbReference type="InterPro" id="IPR012791">
    <property type="entry name" value="3-oxoacid_CoA-transf_B"/>
</dbReference>
<dbReference type="OrthoDB" id="9778604at2"/>
<gene>
    <name evidence="6" type="ORF">SAMN06295981_2154</name>
</gene>
<dbReference type="InterPro" id="IPR014388">
    <property type="entry name" value="3-oxoacid_CoA-transferase"/>
</dbReference>
<dbReference type="Pfam" id="PF01144">
    <property type="entry name" value="CoA_trans"/>
    <property type="match status" value="2"/>
</dbReference>
<dbReference type="PANTHER" id="PTHR13707:SF60">
    <property type="entry name" value="ACETATE COA-TRANSFERASE SUBUNIT ALPHA"/>
    <property type="match status" value="1"/>
</dbReference>
<feature type="active site" description="5-glutamyl coenzyme A thioester intermediate" evidence="5">
    <location>
        <position position="324"/>
    </location>
</feature>
<dbReference type="SUPFAM" id="SSF100950">
    <property type="entry name" value="NagB/RpiA/CoA transferase-like"/>
    <property type="match status" value="2"/>
</dbReference>
<evidence type="ECO:0000313" key="7">
    <source>
        <dbReference type="Proteomes" id="UP000193309"/>
    </source>
</evidence>
<evidence type="ECO:0000256" key="4">
    <source>
        <dbReference type="PIRNR" id="PIRNR000858"/>
    </source>
</evidence>
<evidence type="ECO:0000256" key="3">
    <source>
        <dbReference type="ARBA" id="ARBA00022679"/>
    </source>
</evidence>
<accession>A0A1X7K1F7</accession>
<dbReference type="Gene3D" id="3.40.1080.10">
    <property type="entry name" value="Glutaconate Coenzyme A-transferase"/>
    <property type="match status" value="2"/>
</dbReference>
<name>A0A1X7K1F7_9CORY</name>
<dbReference type="GO" id="GO:0008410">
    <property type="term" value="F:CoA-transferase activity"/>
    <property type="evidence" value="ECO:0007669"/>
    <property type="project" value="InterPro"/>
</dbReference>
<comment type="similarity">
    <text evidence="1">Belongs to the 3-oxoacid CoA-transferase subunit B family.</text>
</comment>
<dbReference type="Proteomes" id="UP000193309">
    <property type="component" value="Unassembled WGS sequence"/>
</dbReference>
<dbReference type="PANTHER" id="PTHR13707">
    <property type="entry name" value="KETOACID-COENZYME A TRANSFERASE"/>
    <property type="match status" value="1"/>
</dbReference>
<evidence type="ECO:0000313" key="6">
    <source>
        <dbReference type="EMBL" id="SMG34612.1"/>
    </source>
</evidence>
<evidence type="ECO:0000256" key="2">
    <source>
        <dbReference type="ARBA" id="ARBA00007154"/>
    </source>
</evidence>
<dbReference type="PIRSF" id="PIRSF000858">
    <property type="entry name" value="SCOT-t"/>
    <property type="match status" value="1"/>
</dbReference>
<dbReference type="SMART" id="SM00882">
    <property type="entry name" value="CoA_trans"/>
    <property type="match status" value="2"/>
</dbReference>
<sequence>MANKIVYTVEEALSGLTDGMSLAVGGFGTNGNAFELLNGIVDMGVKDLVVYSNNPGSLTADGLVGLGRLFDAKQVSKFVGSFIGFNSVFENQYMKGEVEVHFTPQGTLAEKMRAGGAGIPAFYTPTGAGSLVSEGGLPVRHGADLEIVEVSQPKETRTFLHNGEPREFVLEESIRADYAIVRAWKADAEGNLVFRRTAQNFNPDAAMCGRITVVEAEEIVPVGGLQPEEIHLPGIFVDRVLPLTREQVQAKPVEVITIREPGQEHFVPAGREDDRPEVGWSRNDLARRAALELSDGQYVNLGIGLPTKVPDFIPDDVDVTLQSENGLLKTGPFPLYYEFDPDTINAGKETVTVRPGGSVFGSSMSFAMIRGGRINTAILGAFEVNEFGDIANWGIPGKKVRGMGGAMDLVEGAETVIALMEHLAPDGSSRVRNECSFPLTARRAVDKLITNFAVFDISEDGLTVVELAPGVTLEFLREHTEPDFAVALNG</sequence>
<dbReference type="EMBL" id="FXAR01000008">
    <property type="protein sequence ID" value="SMG34612.1"/>
    <property type="molecule type" value="Genomic_DNA"/>
</dbReference>
<comment type="similarity">
    <text evidence="2 4">Belongs to the 3-oxoacid CoA-transferase family.</text>
</comment>
<reference evidence="7" key="1">
    <citation type="submission" date="2017-04" db="EMBL/GenBank/DDBJ databases">
        <authorList>
            <person name="Varghese N."/>
            <person name="Submissions S."/>
        </authorList>
    </citation>
    <scope>NUCLEOTIDE SEQUENCE [LARGE SCALE GENOMIC DNA]</scope>
    <source>
        <strain evidence="7">VDS</strain>
    </source>
</reference>
<dbReference type="InterPro" id="IPR012792">
    <property type="entry name" value="3-oxoacid_CoA-transf_A"/>
</dbReference>
<dbReference type="STRING" id="1610489.SAMN06295981_2154"/>
<dbReference type="NCBIfam" id="TIGR02428">
    <property type="entry name" value="pcaJ_scoB_fam"/>
    <property type="match status" value="1"/>
</dbReference>
<dbReference type="GO" id="GO:0046952">
    <property type="term" value="P:ketone body catabolic process"/>
    <property type="evidence" value="ECO:0007669"/>
    <property type="project" value="InterPro"/>
</dbReference>
<evidence type="ECO:0000256" key="1">
    <source>
        <dbReference type="ARBA" id="ARBA00007047"/>
    </source>
</evidence>
<dbReference type="RefSeq" id="WP_085550248.1">
    <property type="nucleotide sequence ID" value="NZ_FXAR01000008.1"/>
</dbReference>
<keyword evidence="7" id="KW-1185">Reference proteome</keyword>
<protein>
    <submittedName>
        <fullName evidence="6">3-oxoacid CoA-transferase</fullName>
    </submittedName>
</protein>
<organism evidence="6 7">
    <name type="scientific">Corynebacterium pollutisoli</name>
    <dbReference type="NCBI Taxonomy" id="1610489"/>
    <lineage>
        <taxon>Bacteria</taxon>
        <taxon>Bacillati</taxon>
        <taxon>Actinomycetota</taxon>
        <taxon>Actinomycetes</taxon>
        <taxon>Mycobacteriales</taxon>
        <taxon>Corynebacteriaceae</taxon>
        <taxon>Corynebacterium</taxon>
    </lineage>
</organism>
<dbReference type="AlphaFoldDB" id="A0A1X7K1F7"/>
<evidence type="ECO:0000256" key="5">
    <source>
        <dbReference type="PIRSR" id="PIRSR000858-1"/>
    </source>
</evidence>
<dbReference type="InterPro" id="IPR037171">
    <property type="entry name" value="NagB/RpiA_transferase-like"/>
</dbReference>
<proteinExistence type="inferred from homology"/>
<dbReference type="InterPro" id="IPR004165">
    <property type="entry name" value="CoA_trans_fam_I"/>
</dbReference>